<gene>
    <name evidence="1" type="ORF">A1O7_03969</name>
</gene>
<dbReference type="VEuPathDB" id="FungiDB:A1O7_03969"/>
<dbReference type="GeneID" id="19178560"/>
<evidence type="ECO:0000313" key="1">
    <source>
        <dbReference type="EMBL" id="EXJ59822.1"/>
    </source>
</evidence>
<sequence>MASSSGPNQAAYLSWVDSLKDAYPALGQLFNKLAEFKDQGRQILESTFNSDYGISPGRCAVLESADGGRQS</sequence>
<reference evidence="1 2" key="1">
    <citation type="submission" date="2013-03" db="EMBL/GenBank/DDBJ databases">
        <title>The Genome Sequence of Cladophialophora yegresii CBS 114405.</title>
        <authorList>
            <consortium name="The Broad Institute Genomics Platform"/>
            <person name="Cuomo C."/>
            <person name="de Hoog S."/>
            <person name="Gorbushina A."/>
            <person name="Walker B."/>
            <person name="Young S.K."/>
            <person name="Zeng Q."/>
            <person name="Gargeya S."/>
            <person name="Fitzgerald M."/>
            <person name="Haas B."/>
            <person name="Abouelleil A."/>
            <person name="Allen A.W."/>
            <person name="Alvarado L."/>
            <person name="Arachchi H.M."/>
            <person name="Berlin A.M."/>
            <person name="Chapman S.B."/>
            <person name="Gainer-Dewar J."/>
            <person name="Goldberg J."/>
            <person name="Griggs A."/>
            <person name="Gujja S."/>
            <person name="Hansen M."/>
            <person name="Howarth C."/>
            <person name="Imamovic A."/>
            <person name="Ireland A."/>
            <person name="Larimer J."/>
            <person name="McCowan C."/>
            <person name="Murphy C."/>
            <person name="Pearson M."/>
            <person name="Poon T.W."/>
            <person name="Priest M."/>
            <person name="Roberts A."/>
            <person name="Saif S."/>
            <person name="Shea T."/>
            <person name="Sisk P."/>
            <person name="Sykes S."/>
            <person name="Wortman J."/>
            <person name="Nusbaum C."/>
            <person name="Birren B."/>
        </authorList>
    </citation>
    <scope>NUCLEOTIDE SEQUENCE [LARGE SCALE GENOMIC DNA]</scope>
    <source>
        <strain evidence="1 2">CBS 114405</strain>
    </source>
</reference>
<protein>
    <submittedName>
        <fullName evidence="1">Uncharacterized protein</fullName>
    </submittedName>
</protein>
<dbReference type="RefSeq" id="XP_007756175.1">
    <property type="nucleotide sequence ID" value="XM_007757985.1"/>
</dbReference>
<name>W9VVK7_9EURO</name>
<accession>W9VVK7</accession>
<comment type="caution">
    <text evidence="1">The sequence shown here is derived from an EMBL/GenBank/DDBJ whole genome shotgun (WGS) entry which is preliminary data.</text>
</comment>
<proteinExistence type="predicted"/>
<dbReference type="EMBL" id="AMGW01000003">
    <property type="protein sequence ID" value="EXJ59822.1"/>
    <property type="molecule type" value="Genomic_DNA"/>
</dbReference>
<dbReference type="AlphaFoldDB" id="W9VVK7"/>
<keyword evidence="2" id="KW-1185">Reference proteome</keyword>
<dbReference type="HOGENOM" id="CLU_2739825_0_0_1"/>
<evidence type="ECO:0000313" key="2">
    <source>
        <dbReference type="Proteomes" id="UP000019473"/>
    </source>
</evidence>
<dbReference type="Proteomes" id="UP000019473">
    <property type="component" value="Unassembled WGS sequence"/>
</dbReference>
<organism evidence="1 2">
    <name type="scientific">Cladophialophora yegresii CBS 114405</name>
    <dbReference type="NCBI Taxonomy" id="1182544"/>
    <lineage>
        <taxon>Eukaryota</taxon>
        <taxon>Fungi</taxon>
        <taxon>Dikarya</taxon>
        <taxon>Ascomycota</taxon>
        <taxon>Pezizomycotina</taxon>
        <taxon>Eurotiomycetes</taxon>
        <taxon>Chaetothyriomycetidae</taxon>
        <taxon>Chaetothyriales</taxon>
        <taxon>Herpotrichiellaceae</taxon>
        <taxon>Cladophialophora</taxon>
    </lineage>
</organism>